<dbReference type="SUPFAM" id="SSF54928">
    <property type="entry name" value="RNA-binding domain, RBD"/>
    <property type="match status" value="1"/>
</dbReference>
<dbReference type="PROSITE" id="PS50102">
    <property type="entry name" value="RRM"/>
    <property type="match status" value="1"/>
</dbReference>
<evidence type="ECO:0000259" key="4">
    <source>
        <dbReference type="PROSITE" id="PS50102"/>
    </source>
</evidence>
<feature type="domain" description="RRM" evidence="4">
    <location>
        <begin position="9"/>
        <end position="84"/>
    </location>
</feature>
<sequence>MGDIMDRKNRVFIGGISDRIQKEDIEREFGRFGKLTNVWVAQNPPGFAFVEYDHISEADVAVAEMNGKSFLGSMNKIRVEHSHGGGSRNRARRGPPGSMNRGPPGGDYMSGGRPGRDRYGSSNYDGGYRGSNGNSNGYGRRDNYNGGGGGRYQMDRSRTFTPSNGGGRYNGGGGGPRYRNDSGERSYGGMRNRSRSPPMGGRSKYGGRHDSGYSPPARDYVHNSGY</sequence>
<protein>
    <recommendedName>
        <fullName evidence="4">RRM domain-containing protein</fullName>
    </recommendedName>
</protein>
<organism evidence="5 6">
    <name type="scientific">Blomia tropicalis</name>
    <name type="common">Mite</name>
    <dbReference type="NCBI Taxonomy" id="40697"/>
    <lineage>
        <taxon>Eukaryota</taxon>
        <taxon>Metazoa</taxon>
        <taxon>Ecdysozoa</taxon>
        <taxon>Arthropoda</taxon>
        <taxon>Chelicerata</taxon>
        <taxon>Arachnida</taxon>
        <taxon>Acari</taxon>
        <taxon>Acariformes</taxon>
        <taxon>Sarcoptiformes</taxon>
        <taxon>Astigmata</taxon>
        <taxon>Glycyphagoidea</taxon>
        <taxon>Echimyopodidae</taxon>
        <taxon>Blomia</taxon>
    </lineage>
</organism>
<dbReference type="SMART" id="SM00360">
    <property type="entry name" value="RRM"/>
    <property type="match status" value="1"/>
</dbReference>
<name>A0A9Q0M356_BLOTA</name>
<dbReference type="PANTHER" id="PTHR23147">
    <property type="entry name" value="SERINE/ARGININE RICH SPLICING FACTOR"/>
    <property type="match status" value="1"/>
</dbReference>
<keyword evidence="1 2" id="KW-0694">RNA-binding</keyword>
<reference evidence="5" key="1">
    <citation type="submission" date="2022-12" db="EMBL/GenBank/DDBJ databases">
        <title>Genome assemblies of Blomia tropicalis.</title>
        <authorList>
            <person name="Cui Y."/>
        </authorList>
    </citation>
    <scope>NUCLEOTIDE SEQUENCE</scope>
    <source>
        <tissue evidence="5">Adult mites</tissue>
    </source>
</reference>
<dbReference type="InterPro" id="IPR035979">
    <property type="entry name" value="RBD_domain_sf"/>
</dbReference>
<accession>A0A9Q0M356</accession>
<feature type="compositionally biased region" description="Low complexity" evidence="3">
    <location>
        <begin position="120"/>
        <end position="138"/>
    </location>
</feature>
<feature type="compositionally biased region" description="Gly residues" evidence="3">
    <location>
        <begin position="164"/>
        <end position="176"/>
    </location>
</feature>
<dbReference type="GO" id="GO:0003723">
    <property type="term" value="F:RNA binding"/>
    <property type="evidence" value="ECO:0007669"/>
    <property type="project" value="UniProtKB-UniRule"/>
</dbReference>
<evidence type="ECO:0000313" key="6">
    <source>
        <dbReference type="Proteomes" id="UP001142055"/>
    </source>
</evidence>
<proteinExistence type="predicted"/>
<feature type="region of interest" description="Disordered" evidence="3">
    <location>
        <begin position="79"/>
        <end position="226"/>
    </location>
</feature>
<gene>
    <name evidence="5" type="ORF">RDWZM_009573</name>
</gene>
<evidence type="ECO:0000256" key="2">
    <source>
        <dbReference type="PROSITE-ProRule" id="PRU00176"/>
    </source>
</evidence>
<feature type="compositionally biased region" description="Gly residues" evidence="3">
    <location>
        <begin position="103"/>
        <end position="113"/>
    </location>
</feature>
<evidence type="ECO:0000256" key="1">
    <source>
        <dbReference type="ARBA" id="ARBA00022884"/>
    </source>
</evidence>
<dbReference type="AlphaFoldDB" id="A0A9Q0M356"/>
<evidence type="ECO:0000256" key="3">
    <source>
        <dbReference type="SAM" id="MobiDB-lite"/>
    </source>
</evidence>
<dbReference type="InterPro" id="IPR000504">
    <property type="entry name" value="RRM_dom"/>
</dbReference>
<dbReference type="Pfam" id="PF00076">
    <property type="entry name" value="RRM_1"/>
    <property type="match status" value="1"/>
</dbReference>
<keyword evidence="6" id="KW-1185">Reference proteome</keyword>
<evidence type="ECO:0000313" key="5">
    <source>
        <dbReference type="EMBL" id="KAJ6218416.1"/>
    </source>
</evidence>
<dbReference type="InterPro" id="IPR050907">
    <property type="entry name" value="SRSF"/>
</dbReference>
<dbReference type="Gene3D" id="3.30.70.330">
    <property type="match status" value="1"/>
</dbReference>
<comment type="caution">
    <text evidence="5">The sequence shown here is derived from an EMBL/GenBank/DDBJ whole genome shotgun (WGS) entry which is preliminary data.</text>
</comment>
<dbReference type="OMA" id="VEYDHIS"/>
<dbReference type="InterPro" id="IPR012677">
    <property type="entry name" value="Nucleotide-bd_a/b_plait_sf"/>
</dbReference>
<dbReference type="EMBL" id="JAPWDV010000003">
    <property type="protein sequence ID" value="KAJ6218416.1"/>
    <property type="molecule type" value="Genomic_DNA"/>
</dbReference>
<dbReference type="Proteomes" id="UP001142055">
    <property type="component" value="Chromosome 3"/>
</dbReference>